<keyword evidence="1" id="KW-1133">Transmembrane helix</keyword>
<dbReference type="RefSeq" id="WP_027637974.1">
    <property type="nucleotide sequence ID" value="NZ_CP076620.1"/>
</dbReference>
<evidence type="ECO:0000313" key="6">
    <source>
        <dbReference type="Proteomes" id="UP000246114"/>
    </source>
</evidence>
<evidence type="ECO:0000256" key="1">
    <source>
        <dbReference type="SAM" id="Phobius"/>
    </source>
</evidence>
<evidence type="ECO:0000313" key="5">
    <source>
        <dbReference type="Proteomes" id="UP000182135"/>
    </source>
</evidence>
<dbReference type="Proteomes" id="UP000246114">
    <property type="component" value="Unassembled WGS sequence"/>
</dbReference>
<dbReference type="Gene3D" id="1.10.8.10">
    <property type="entry name" value="DNA helicase RuvA subunit, C-terminal domain"/>
    <property type="match status" value="1"/>
</dbReference>
<evidence type="ECO:0000259" key="2">
    <source>
        <dbReference type="Pfam" id="PF14242"/>
    </source>
</evidence>
<dbReference type="GeneID" id="90544432"/>
<reference evidence="3 6" key="2">
    <citation type="submission" date="2018-03" db="EMBL/GenBank/DDBJ databases">
        <title>The uncultured portion of the human microbiome is neutrally assembled.</title>
        <authorList>
            <person name="Jeraldo P."/>
            <person name="Boardman L."/>
            <person name="White B.A."/>
            <person name="Nelson H."/>
            <person name="Goldenfeld N."/>
            <person name="Chia N."/>
        </authorList>
    </citation>
    <scope>NUCLEOTIDE SEQUENCE [LARGE SCALE GENOMIC DNA]</scope>
    <source>
        <strain evidence="3">CIM:MAG 903</strain>
    </source>
</reference>
<dbReference type="AlphaFoldDB" id="A0A1I2JER1"/>
<dbReference type="Pfam" id="PF14242">
    <property type="entry name" value="DUF4342"/>
    <property type="match status" value="1"/>
</dbReference>
<dbReference type="EMBL" id="QAMZ01000053">
    <property type="protein sequence ID" value="PWL51831.1"/>
    <property type="molecule type" value="Genomic_DNA"/>
</dbReference>
<proteinExistence type="predicted"/>
<gene>
    <name evidence="3" type="ORF">DBY38_12875</name>
    <name evidence="4" type="ORF">SAMN04487885_10214</name>
</gene>
<dbReference type="InterPro" id="IPR025642">
    <property type="entry name" value="DUF4342"/>
</dbReference>
<accession>A0A1I2JER1</accession>
<evidence type="ECO:0000313" key="4">
    <source>
        <dbReference type="EMBL" id="SFF53325.1"/>
    </source>
</evidence>
<dbReference type="SUPFAM" id="SSF46934">
    <property type="entry name" value="UBA-like"/>
    <property type="match status" value="1"/>
</dbReference>
<dbReference type="InterPro" id="IPR009060">
    <property type="entry name" value="UBA-like_sf"/>
</dbReference>
<keyword evidence="5" id="KW-1185">Reference proteome</keyword>
<dbReference type="Proteomes" id="UP000182135">
    <property type="component" value="Unassembled WGS sequence"/>
</dbReference>
<protein>
    <submittedName>
        <fullName evidence="3">DUF4342 domain-containing protein</fullName>
    </submittedName>
</protein>
<dbReference type="EMBL" id="FOOE01000002">
    <property type="protein sequence ID" value="SFF53325.1"/>
    <property type="molecule type" value="Genomic_DNA"/>
</dbReference>
<evidence type="ECO:0000313" key="3">
    <source>
        <dbReference type="EMBL" id="PWL51831.1"/>
    </source>
</evidence>
<reference evidence="4 5" key="1">
    <citation type="submission" date="2016-10" db="EMBL/GenBank/DDBJ databases">
        <authorList>
            <person name="de Groot N.N."/>
        </authorList>
    </citation>
    <scope>NUCLEOTIDE SEQUENCE [LARGE SCALE GENOMIC DNA]</scope>
    <source>
        <strain evidence="4 5">NLAE-zl-G419</strain>
    </source>
</reference>
<keyword evidence="1" id="KW-0812">Transmembrane</keyword>
<feature type="transmembrane region" description="Helical" evidence="1">
    <location>
        <begin position="83"/>
        <end position="105"/>
    </location>
</feature>
<dbReference type="STRING" id="1529.SAMN04487885_10214"/>
<name>A0A1I2JER1_9CLOT</name>
<dbReference type="CDD" id="cd14360">
    <property type="entry name" value="UBA_NAC_like_bac"/>
    <property type="match status" value="1"/>
</dbReference>
<keyword evidence="1" id="KW-0472">Membrane</keyword>
<organism evidence="4 5">
    <name type="scientific">Clostridium cadaveris</name>
    <dbReference type="NCBI Taxonomy" id="1529"/>
    <lineage>
        <taxon>Bacteria</taxon>
        <taxon>Bacillati</taxon>
        <taxon>Bacillota</taxon>
        <taxon>Clostridia</taxon>
        <taxon>Eubacteriales</taxon>
        <taxon>Clostridiaceae</taxon>
        <taxon>Clostridium</taxon>
    </lineage>
</organism>
<feature type="domain" description="DUF4342" evidence="2">
    <location>
        <begin position="52"/>
        <end position="124"/>
    </location>
</feature>
<dbReference type="eggNOG" id="COG1308">
    <property type="taxonomic scope" value="Bacteria"/>
</dbReference>
<dbReference type="OrthoDB" id="129626at2"/>
<sequence>MIDISLEKLDMIKERTGVSYGEAREALETCDGDVVDAIIYIEEKKNNEPSPVDTSLEQFKEWLKNTIEKGNISRIKVKKDDKVIVDVPVNAGVAAGVIAVIWWPIAAILTATAVVSKVTIEITKDDGSIEVVNKLVKTTANDVKDKASAVAEDMKNRFKNFTTNLKNKSTEDGNIISNDEPVYQYTVKFDEENKEN</sequence>